<comment type="caution">
    <text evidence="1">The sequence shown here is derived from an EMBL/GenBank/DDBJ whole genome shotgun (WGS) entry which is preliminary data.</text>
</comment>
<evidence type="ECO:0008006" key="3">
    <source>
        <dbReference type="Google" id="ProtNLM"/>
    </source>
</evidence>
<dbReference type="AlphaFoldDB" id="A0AAV7QVA0"/>
<dbReference type="Pfam" id="PF04360">
    <property type="entry name" value="Serglycin"/>
    <property type="match status" value="1"/>
</dbReference>
<dbReference type="Proteomes" id="UP001066276">
    <property type="component" value="Chromosome 6"/>
</dbReference>
<proteinExistence type="predicted"/>
<evidence type="ECO:0000313" key="1">
    <source>
        <dbReference type="EMBL" id="KAJ1143171.1"/>
    </source>
</evidence>
<keyword evidence="2" id="KW-1185">Reference proteome</keyword>
<dbReference type="InterPro" id="IPR007455">
    <property type="entry name" value="Serglycin"/>
</dbReference>
<protein>
    <recommendedName>
        <fullName evidence="3">Serglycin</fullName>
    </recommendedName>
</protein>
<name>A0AAV7QVA0_PLEWA</name>
<evidence type="ECO:0000313" key="2">
    <source>
        <dbReference type="Proteomes" id="UP001066276"/>
    </source>
</evidence>
<accession>A0AAV7QVA0</accession>
<dbReference type="EMBL" id="JANPWB010000010">
    <property type="protein sequence ID" value="KAJ1143171.1"/>
    <property type="molecule type" value="Genomic_DNA"/>
</dbReference>
<reference evidence="1" key="1">
    <citation type="journal article" date="2022" name="bioRxiv">
        <title>Sequencing and chromosome-scale assembly of the giantPleurodeles waltlgenome.</title>
        <authorList>
            <person name="Brown T."/>
            <person name="Elewa A."/>
            <person name="Iarovenko S."/>
            <person name="Subramanian E."/>
            <person name="Araus A.J."/>
            <person name="Petzold A."/>
            <person name="Susuki M."/>
            <person name="Suzuki K.-i.T."/>
            <person name="Hayashi T."/>
            <person name="Toyoda A."/>
            <person name="Oliveira C."/>
            <person name="Osipova E."/>
            <person name="Leigh N.D."/>
            <person name="Simon A."/>
            <person name="Yun M.H."/>
        </authorList>
    </citation>
    <scope>NUCLEOTIDE SEQUENCE</scope>
    <source>
        <strain evidence="1">20211129_DDA</strain>
        <tissue evidence="1">Liver</tissue>
    </source>
</reference>
<organism evidence="1 2">
    <name type="scientific">Pleurodeles waltl</name>
    <name type="common">Iberian ribbed newt</name>
    <dbReference type="NCBI Taxonomy" id="8319"/>
    <lineage>
        <taxon>Eukaryota</taxon>
        <taxon>Metazoa</taxon>
        <taxon>Chordata</taxon>
        <taxon>Craniata</taxon>
        <taxon>Vertebrata</taxon>
        <taxon>Euteleostomi</taxon>
        <taxon>Amphibia</taxon>
        <taxon>Batrachia</taxon>
        <taxon>Caudata</taxon>
        <taxon>Salamandroidea</taxon>
        <taxon>Salamandridae</taxon>
        <taxon>Pleurodelinae</taxon>
        <taxon>Pleurodeles</taxon>
    </lineage>
</organism>
<sequence>MTLQPQVAPTNPPLILRNSDPSFTVTLLHPEYRSRGTFDLLNRRNILWFLGRLPETANFTSEDMVSVALIPPLAPQMNEVTKVTWISAEVAEQVLGFLLTGCSVQSAHIVRKMQRKTATLSKVNIRMFILSASLLIGNLAQGAPVEKARHKWVRCKPDSASANCIEEQGPEIEIPQEASRILPHKIDPMIRKTFVGRHNIFFSSGEESGSGVEVASGTELDHASGMDTNFEHPDILPEPLQSHQNNNFVLELRDEDFFL</sequence>
<gene>
    <name evidence="1" type="ORF">NDU88_009482</name>
</gene>